<dbReference type="InterPro" id="IPR036890">
    <property type="entry name" value="HATPase_C_sf"/>
</dbReference>
<evidence type="ECO:0000256" key="3">
    <source>
        <dbReference type="ARBA" id="ARBA00022679"/>
    </source>
</evidence>
<evidence type="ECO:0000256" key="7">
    <source>
        <dbReference type="ARBA" id="ARBA00023012"/>
    </source>
</evidence>
<dbReference type="PANTHER" id="PTHR44936:SF10">
    <property type="entry name" value="SENSOR PROTEIN RSTB"/>
    <property type="match status" value="1"/>
</dbReference>
<feature type="transmembrane region" description="Helical" evidence="9">
    <location>
        <begin position="75"/>
        <end position="93"/>
    </location>
</feature>
<keyword evidence="3" id="KW-0808">Transferase</keyword>
<feature type="transmembrane region" description="Helical" evidence="9">
    <location>
        <begin position="139"/>
        <end position="158"/>
    </location>
</feature>
<protein>
    <recommendedName>
        <fullName evidence="2">histidine kinase</fullName>
        <ecNumber evidence="2">2.7.13.3</ecNumber>
    </recommendedName>
</protein>
<keyword evidence="5 11" id="KW-0418">Kinase</keyword>
<evidence type="ECO:0000313" key="12">
    <source>
        <dbReference type="Proteomes" id="UP000604001"/>
    </source>
</evidence>
<feature type="region of interest" description="Disordered" evidence="8">
    <location>
        <begin position="466"/>
        <end position="486"/>
    </location>
</feature>
<dbReference type="PANTHER" id="PTHR44936">
    <property type="entry name" value="SENSOR PROTEIN CREC"/>
    <property type="match status" value="1"/>
</dbReference>
<dbReference type="EMBL" id="JACMYC010000003">
    <property type="protein sequence ID" value="MBC2959995.1"/>
    <property type="molecule type" value="Genomic_DNA"/>
</dbReference>
<comment type="catalytic activity">
    <reaction evidence="1">
        <text>ATP + protein L-histidine = ADP + protein N-phospho-L-histidine.</text>
        <dbReference type="EC" id="2.7.13.3"/>
    </reaction>
</comment>
<evidence type="ECO:0000256" key="6">
    <source>
        <dbReference type="ARBA" id="ARBA00022840"/>
    </source>
</evidence>
<evidence type="ECO:0000256" key="2">
    <source>
        <dbReference type="ARBA" id="ARBA00012438"/>
    </source>
</evidence>
<feature type="transmembrane region" description="Helical" evidence="9">
    <location>
        <begin position="224"/>
        <end position="249"/>
    </location>
</feature>
<sequence>MSRANGVDRHAAGQVLLVLLLVGAPLPLALWLVPGYRDVEDAALAHELLVYPSVVVAGLLFYVAWRVCQEPPMGWFAAAVIFVGAQGLGTAAVRLARPASVASHLSWQAAIDIAVQVAIIVLIVLAARKVLPVDPLVSGLLAGIGVAALRAAVLHAPASWDSAALDVVLASVLFLAALFTALLLVRLRNTPSWVRARVATAVVVLAVSHLLVPQAQVTFPGSDVIAIALTVTGGVVLATTGFDVLQLALSRQRGALRGLREQVEHLEAGVRVDRARLHEINATLAGIAHASRLLHEGTLPAQSRRRDLERMVDLEVARLQRLLSDRQVGPVEEVDVDQLVEPLVVAHRSRGRAVHWSPTGLRAWCRPDDLAAVVNILLENAAQHAGTDTRLDLSRRGDRVEVRVCDRGPGIDPATRARLFHWGSRGASSRGQGIGLNVAHRLMTEQAGSLDVESSSSAGTTFLVTVPAAGAHPPPPHHDADDRTAP</sequence>
<evidence type="ECO:0000256" key="1">
    <source>
        <dbReference type="ARBA" id="ARBA00000085"/>
    </source>
</evidence>
<keyword evidence="7" id="KW-0902">Two-component regulatory system</keyword>
<keyword evidence="6" id="KW-0067">ATP-binding</keyword>
<evidence type="ECO:0000259" key="10">
    <source>
        <dbReference type="PROSITE" id="PS50109"/>
    </source>
</evidence>
<dbReference type="EC" id="2.7.13.3" evidence="2"/>
<feature type="transmembrane region" description="Helical" evidence="9">
    <location>
        <begin position="194"/>
        <end position="212"/>
    </location>
</feature>
<dbReference type="InterPro" id="IPR050980">
    <property type="entry name" value="2C_sensor_his_kinase"/>
</dbReference>
<feature type="domain" description="Histidine kinase" evidence="10">
    <location>
        <begin position="275"/>
        <end position="470"/>
    </location>
</feature>
<dbReference type="PRINTS" id="PR00344">
    <property type="entry name" value="BCTRLSENSOR"/>
</dbReference>
<dbReference type="GO" id="GO:0016301">
    <property type="term" value="F:kinase activity"/>
    <property type="evidence" value="ECO:0007669"/>
    <property type="project" value="UniProtKB-KW"/>
</dbReference>
<dbReference type="InterPro" id="IPR003594">
    <property type="entry name" value="HATPase_dom"/>
</dbReference>
<evidence type="ECO:0000256" key="9">
    <source>
        <dbReference type="SAM" id="Phobius"/>
    </source>
</evidence>
<proteinExistence type="predicted"/>
<organism evidence="11 12">
    <name type="scientific">Nocardioides deserti</name>
    <dbReference type="NCBI Taxonomy" id="1588644"/>
    <lineage>
        <taxon>Bacteria</taxon>
        <taxon>Bacillati</taxon>
        <taxon>Actinomycetota</taxon>
        <taxon>Actinomycetes</taxon>
        <taxon>Propionibacteriales</taxon>
        <taxon>Nocardioidaceae</taxon>
        <taxon>Nocardioides</taxon>
    </lineage>
</organism>
<feature type="transmembrane region" description="Helical" evidence="9">
    <location>
        <begin position="164"/>
        <end position="187"/>
    </location>
</feature>
<dbReference type="InterPro" id="IPR005467">
    <property type="entry name" value="His_kinase_dom"/>
</dbReference>
<dbReference type="RefSeq" id="WP_186345252.1">
    <property type="nucleotide sequence ID" value="NZ_BMMR01000003.1"/>
</dbReference>
<dbReference type="Proteomes" id="UP000604001">
    <property type="component" value="Unassembled WGS sequence"/>
</dbReference>
<dbReference type="Pfam" id="PF02518">
    <property type="entry name" value="HATPase_c"/>
    <property type="match status" value="1"/>
</dbReference>
<reference evidence="11 12" key="1">
    <citation type="submission" date="2020-08" db="EMBL/GenBank/DDBJ databases">
        <title>novel species in genus Nocardioides.</title>
        <authorList>
            <person name="Zhang G."/>
        </authorList>
    </citation>
    <scope>NUCLEOTIDE SEQUENCE [LARGE SCALE GENOMIC DNA]</scope>
    <source>
        <strain evidence="11 12">SC8A-24</strain>
    </source>
</reference>
<evidence type="ECO:0000313" key="11">
    <source>
        <dbReference type="EMBL" id="MBC2959995.1"/>
    </source>
</evidence>
<keyword evidence="4" id="KW-0547">Nucleotide-binding</keyword>
<dbReference type="InterPro" id="IPR004358">
    <property type="entry name" value="Sig_transdc_His_kin-like_C"/>
</dbReference>
<feature type="transmembrane region" description="Helical" evidence="9">
    <location>
        <begin position="48"/>
        <end position="68"/>
    </location>
</feature>
<dbReference type="SMART" id="SM00387">
    <property type="entry name" value="HATPase_c"/>
    <property type="match status" value="1"/>
</dbReference>
<accession>A0ABR6U6R4</accession>
<feature type="transmembrane region" description="Helical" evidence="9">
    <location>
        <begin position="12"/>
        <end position="33"/>
    </location>
</feature>
<keyword evidence="9" id="KW-1133">Transmembrane helix</keyword>
<dbReference type="SUPFAM" id="SSF55874">
    <property type="entry name" value="ATPase domain of HSP90 chaperone/DNA topoisomerase II/histidine kinase"/>
    <property type="match status" value="1"/>
</dbReference>
<gene>
    <name evidence="11" type="ORF">H7344_06775</name>
</gene>
<evidence type="ECO:0000256" key="4">
    <source>
        <dbReference type="ARBA" id="ARBA00022741"/>
    </source>
</evidence>
<feature type="transmembrane region" description="Helical" evidence="9">
    <location>
        <begin position="105"/>
        <end position="127"/>
    </location>
</feature>
<dbReference type="PROSITE" id="PS50109">
    <property type="entry name" value="HIS_KIN"/>
    <property type="match status" value="1"/>
</dbReference>
<keyword evidence="9" id="KW-0812">Transmembrane</keyword>
<keyword evidence="9" id="KW-0472">Membrane</keyword>
<keyword evidence="12" id="KW-1185">Reference proteome</keyword>
<feature type="compositionally biased region" description="Basic and acidic residues" evidence="8">
    <location>
        <begin position="476"/>
        <end position="486"/>
    </location>
</feature>
<evidence type="ECO:0000256" key="8">
    <source>
        <dbReference type="SAM" id="MobiDB-lite"/>
    </source>
</evidence>
<dbReference type="Gene3D" id="3.30.565.10">
    <property type="entry name" value="Histidine kinase-like ATPase, C-terminal domain"/>
    <property type="match status" value="1"/>
</dbReference>
<comment type="caution">
    <text evidence="11">The sequence shown here is derived from an EMBL/GenBank/DDBJ whole genome shotgun (WGS) entry which is preliminary data.</text>
</comment>
<name>A0ABR6U6R4_9ACTN</name>
<evidence type="ECO:0000256" key="5">
    <source>
        <dbReference type="ARBA" id="ARBA00022777"/>
    </source>
</evidence>